<gene>
    <name evidence="2" type="ORF">rosag_16990</name>
</gene>
<protein>
    <recommendedName>
        <fullName evidence="4">DUF3179 domain-containing protein</fullName>
    </recommendedName>
</protein>
<keyword evidence="1" id="KW-0472">Membrane</keyword>
<keyword evidence="1" id="KW-1133">Transmembrane helix</keyword>
<proteinExistence type="predicted"/>
<comment type="caution">
    <text evidence="2">The sequence shown here is derived from an EMBL/GenBank/DDBJ whole genome shotgun (WGS) entry which is preliminary data.</text>
</comment>
<feature type="transmembrane region" description="Helical" evidence="1">
    <location>
        <begin position="76"/>
        <end position="94"/>
    </location>
</feature>
<organism evidence="2 3">
    <name type="scientific">Roseisolibacter agri</name>
    <dbReference type="NCBI Taxonomy" id="2014610"/>
    <lineage>
        <taxon>Bacteria</taxon>
        <taxon>Pseudomonadati</taxon>
        <taxon>Gemmatimonadota</taxon>
        <taxon>Gemmatimonadia</taxon>
        <taxon>Gemmatimonadales</taxon>
        <taxon>Gemmatimonadaceae</taxon>
        <taxon>Roseisolibacter</taxon>
    </lineage>
</organism>
<evidence type="ECO:0008006" key="4">
    <source>
        <dbReference type="Google" id="ProtNLM"/>
    </source>
</evidence>
<keyword evidence="3" id="KW-1185">Reference proteome</keyword>
<evidence type="ECO:0000313" key="3">
    <source>
        <dbReference type="Proteomes" id="UP001161325"/>
    </source>
</evidence>
<feature type="transmembrane region" description="Helical" evidence="1">
    <location>
        <begin position="46"/>
        <end position="64"/>
    </location>
</feature>
<reference evidence="2" key="1">
    <citation type="submission" date="2022-08" db="EMBL/GenBank/DDBJ databases">
        <title>Draft genome sequencing of Roseisolibacter agri AW1220.</title>
        <authorList>
            <person name="Tobiishi Y."/>
            <person name="Tonouchi A."/>
        </authorList>
    </citation>
    <scope>NUCLEOTIDE SEQUENCE</scope>
    <source>
        <strain evidence="2">AW1220</strain>
    </source>
</reference>
<evidence type="ECO:0000256" key="1">
    <source>
        <dbReference type="SAM" id="Phobius"/>
    </source>
</evidence>
<keyword evidence="1" id="KW-0812">Transmembrane</keyword>
<name>A0AA37Q8U6_9BACT</name>
<dbReference type="EMBL" id="BRXS01000002">
    <property type="protein sequence ID" value="GLC25186.1"/>
    <property type="molecule type" value="Genomic_DNA"/>
</dbReference>
<dbReference type="AlphaFoldDB" id="A0AA37Q8U6"/>
<sequence>MKRLFLVGIACLVIFEIANVWLVMPLPGSQRLRSIDVAYALYGARWAVRAVCAALILAGLRAAWRAPGRRRWIVPASLAVAAAVVWAANVRMAADHMFRRPKRLVMAPAARSTVDPNRLVVGIEIDGDARAYPLQYLGYHHQVRDSVGGRPVLVSYCTVCRSGRVFDPIVDGRAETFRLVGMDHWNAMFEDHTTRSWWRQASGAAIVGARTGATLRELPSRQTTLKLWLAMHPHSLVMQPDSASLKRYAKNFDYESGASRSTLTGTDTVSWREKAWVVGLSLGGEHRAYDWNRLRRERVVNDVVGGTPVVVAMADDRASFVAFTRPDPETRFALRGDSLVGGGRSYALTGRGATDALTPVTAYQEFWHSWRTFHPGTTTY</sequence>
<dbReference type="InterPro" id="IPR021516">
    <property type="entry name" value="DUF3179"/>
</dbReference>
<evidence type="ECO:0000313" key="2">
    <source>
        <dbReference type="EMBL" id="GLC25186.1"/>
    </source>
</evidence>
<accession>A0AA37Q8U6</accession>
<dbReference type="RefSeq" id="WP_284349630.1">
    <property type="nucleotide sequence ID" value="NZ_BRXS01000002.1"/>
</dbReference>
<dbReference type="Proteomes" id="UP001161325">
    <property type="component" value="Unassembled WGS sequence"/>
</dbReference>
<dbReference type="Pfam" id="PF11376">
    <property type="entry name" value="DUF3179"/>
    <property type="match status" value="1"/>
</dbReference>